<accession>A0A6A6T945</accession>
<dbReference type="AlphaFoldDB" id="A0A6A6T945"/>
<dbReference type="EMBL" id="MU004350">
    <property type="protein sequence ID" value="KAF2655378.1"/>
    <property type="molecule type" value="Genomic_DNA"/>
</dbReference>
<evidence type="ECO:0000313" key="1">
    <source>
        <dbReference type="EMBL" id="KAF2655378.1"/>
    </source>
</evidence>
<sequence>MGVEYSSIRTSSFVETRCAPIRNFRIHYATHDSSCILLIPTQSLCSVRRQDLSQSISIKALLLLVCNGGPSLKPKTKLFYEVHTAGRLPRHRAGCLPVLKKFARDRLLADHLKSAMWTAHMHTPNRCEGGVRKPDRRYLNLTTEGTDSA</sequence>
<gene>
    <name evidence="1" type="ORF">K491DRAFT_431081</name>
</gene>
<name>A0A6A6T945_9PLEO</name>
<reference evidence="1" key="1">
    <citation type="journal article" date="2020" name="Stud. Mycol.">
        <title>101 Dothideomycetes genomes: a test case for predicting lifestyles and emergence of pathogens.</title>
        <authorList>
            <person name="Haridas S."/>
            <person name="Albert R."/>
            <person name="Binder M."/>
            <person name="Bloem J."/>
            <person name="Labutti K."/>
            <person name="Salamov A."/>
            <person name="Andreopoulos B."/>
            <person name="Baker S."/>
            <person name="Barry K."/>
            <person name="Bills G."/>
            <person name="Bluhm B."/>
            <person name="Cannon C."/>
            <person name="Castanera R."/>
            <person name="Culley D."/>
            <person name="Daum C."/>
            <person name="Ezra D."/>
            <person name="Gonzalez J."/>
            <person name="Henrissat B."/>
            <person name="Kuo A."/>
            <person name="Liang C."/>
            <person name="Lipzen A."/>
            <person name="Lutzoni F."/>
            <person name="Magnuson J."/>
            <person name="Mondo S."/>
            <person name="Nolan M."/>
            <person name="Ohm R."/>
            <person name="Pangilinan J."/>
            <person name="Park H.-J."/>
            <person name="Ramirez L."/>
            <person name="Alfaro M."/>
            <person name="Sun H."/>
            <person name="Tritt A."/>
            <person name="Yoshinaga Y."/>
            <person name="Zwiers L.-H."/>
            <person name="Turgeon B."/>
            <person name="Goodwin S."/>
            <person name="Spatafora J."/>
            <person name="Crous P."/>
            <person name="Grigoriev I."/>
        </authorList>
    </citation>
    <scope>NUCLEOTIDE SEQUENCE</scope>
    <source>
        <strain evidence="1">CBS 122681</strain>
    </source>
</reference>
<organism evidence="1 2">
    <name type="scientific">Lophiostoma macrostomum CBS 122681</name>
    <dbReference type="NCBI Taxonomy" id="1314788"/>
    <lineage>
        <taxon>Eukaryota</taxon>
        <taxon>Fungi</taxon>
        <taxon>Dikarya</taxon>
        <taxon>Ascomycota</taxon>
        <taxon>Pezizomycotina</taxon>
        <taxon>Dothideomycetes</taxon>
        <taxon>Pleosporomycetidae</taxon>
        <taxon>Pleosporales</taxon>
        <taxon>Lophiostomataceae</taxon>
        <taxon>Lophiostoma</taxon>
    </lineage>
</organism>
<proteinExistence type="predicted"/>
<evidence type="ECO:0000313" key="2">
    <source>
        <dbReference type="Proteomes" id="UP000799324"/>
    </source>
</evidence>
<protein>
    <submittedName>
        <fullName evidence="1">Uncharacterized protein</fullName>
    </submittedName>
</protein>
<keyword evidence="2" id="KW-1185">Reference proteome</keyword>
<dbReference type="Proteomes" id="UP000799324">
    <property type="component" value="Unassembled WGS sequence"/>
</dbReference>